<dbReference type="Gene3D" id="3.60.10.10">
    <property type="entry name" value="Endonuclease/exonuclease/phosphatase"/>
    <property type="match status" value="1"/>
</dbReference>
<dbReference type="InterPro" id="IPR036691">
    <property type="entry name" value="Endo/exonu/phosph_ase_sf"/>
</dbReference>
<keyword evidence="2" id="KW-1185">Reference proteome</keyword>
<gene>
    <name evidence="1" type="ORF">O6P43_028037</name>
</gene>
<dbReference type="GO" id="GO:0003964">
    <property type="term" value="F:RNA-directed DNA polymerase activity"/>
    <property type="evidence" value="ECO:0007669"/>
    <property type="project" value="UniProtKB-KW"/>
</dbReference>
<sequence>MNKHFLLIGDFNGHMYASEKASCSNSGTLTIDMLLAMNEIGAIDLGATGNLFTWSNGRNGNENVKVKLDRALAYHYWRILFPKATLTVLPAIQSDHNPILLKTDEEHEQG</sequence>
<accession>A0AAD7PEF7</accession>
<keyword evidence="1" id="KW-0808">Transferase</keyword>
<dbReference type="AlphaFoldDB" id="A0AAD7PEF7"/>
<proteinExistence type="predicted"/>
<keyword evidence="1" id="KW-0695">RNA-directed DNA polymerase</keyword>
<comment type="caution">
    <text evidence="1">The sequence shown here is derived from an EMBL/GenBank/DDBJ whole genome shotgun (WGS) entry which is preliminary data.</text>
</comment>
<dbReference type="PANTHER" id="PTHR33710:SF77">
    <property type="entry name" value="DNASE I-LIKE SUPERFAMILY PROTEIN"/>
    <property type="match status" value="1"/>
</dbReference>
<dbReference type="Proteomes" id="UP001163823">
    <property type="component" value="Chromosome 11"/>
</dbReference>
<dbReference type="SUPFAM" id="SSF56219">
    <property type="entry name" value="DNase I-like"/>
    <property type="match status" value="1"/>
</dbReference>
<dbReference type="KEGG" id="qsa:O6P43_028037"/>
<dbReference type="EMBL" id="JARAOO010000011">
    <property type="protein sequence ID" value="KAJ7952092.1"/>
    <property type="molecule type" value="Genomic_DNA"/>
</dbReference>
<dbReference type="PANTHER" id="PTHR33710">
    <property type="entry name" value="BNAC02G09200D PROTEIN"/>
    <property type="match status" value="1"/>
</dbReference>
<evidence type="ECO:0000313" key="2">
    <source>
        <dbReference type="Proteomes" id="UP001163823"/>
    </source>
</evidence>
<keyword evidence="1" id="KW-0548">Nucleotidyltransferase</keyword>
<protein>
    <submittedName>
        <fullName evidence="1">RNA-directed DNA polymerase (Reverse transcriptase) Ribonuclease H</fullName>
    </submittedName>
</protein>
<name>A0AAD7PEF7_QUISA</name>
<organism evidence="1 2">
    <name type="scientific">Quillaja saponaria</name>
    <name type="common">Soap bark tree</name>
    <dbReference type="NCBI Taxonomy" id="32244"/>
    <lineage>
        <taxon>Eukaryota</taxon>
        <taxon>Viridiplantae</taxon>
        <taxon>Streptophyta</taxon>
        <taxon>Embryophyta</taxon>
        <taxon>Tracheophyta</taxon>
        <taxon>Spermatophyta</taxon>
        <taxon>Magnoliopsida</taxon>
        <taxon>eudicotyledons</taxon>
        <taxon>Gunneridae</taxon>
        <taxon>Pentapetalae</taxon>
        <taxon>rosids</taxon>
        <taxon>fabids</taxon>
        <taxon>Fabales</taxon>
        <taxon>Quillajaceae</taxon>
        <taxon>Quillaja</taxon>
    </lineage>
</organism>
<evidence type="ECO:0000313" key="1">
    <source>
        <dbReference type="EMBL" id="KAJ7952092.1"/>
    </source>
</evidence>
<reference evidence="1" key="1">
    <citation type="journal article" date="2023" name="Science">
        <title>Elucidation of the pathway for biosynthesis of saponin adjuvants from the soapbark tree.</title>
        <authorList>
            <person name="Reed J."/>
            <person name="Orme A."/>
            <person name="El-Demerdash A."/>
            <person name="Owen C."/>
            <person name="Martin L.B.B."/>
            <person name="Misra R.C."/>
            <person name="Kikuchi S."/>
            <person name="Rejzek M."/>
            <person name="Martin A.C."/>
            <person name="Harkess A."/>
            <person name="Leebens-Mack J."/>
            <person name="Louveau T."/>
            <person name="Stephenson M.J."/>
            <person name="Osbourn A."/>
        </authorList>
    </citation>
    <scope>NUCLEOTIDE SEQUENCE</scope>
    <source>
        <strain evidence="1">S10</strain>
    </source>
</reference>